<gene>
    <name evidence="1" type="ORF">SISSUDRAFT_1065659</name>
</gene>
<name>A0A165Z6W8_9AGAM</name>
<organism evidence="1 2">
    <name type="scientific">Sistotremastrum suecicum HHB10207 ss-3</name>
    <dbReference type="NCBI Taxonomy" id="1314776"/>
    <lineage>
        <taxon>Eukaryota</taxon>
        <taxon>Fungi</taxon>
        <taxon>Dikarya</taxon>
        <taxon>Basidiomycota</taxon>
        <taxon>Agaricomycotina</taxon>
        <taxon>Agaricomycetes</taxon>
        <taxon>Sistotremastrales</taxon>
        <taxon>Sistotremastraceae</taxon>
        <taxon>Sistotremastrum</taxon>
    </lineage>
</organism>
<evidence type="ECO:0000313" key="1">
    <source>
        <dbReference type="EMBL" id="KZT34000.1"/>
    </source>
</evidence>
<accession>A0A165Z6W8</accession>
<dbReference type="EMBL" id="KV428205">
    <property type="protein sequence ID" value="KZT34000.1"/>
    <property type="molecule type" value="Genomic_DNA"/>
</dbReference>
<evidence type="ECO:0000313" key="2">
    <source>
        <dbReference type="Proteomes" id="UP000076798"/>
    </source>
</evidence>
<sequence>MSDRAQFYLAEQHAAFASLPGPSAQDIEELVDTAVAFTHDVTTQELDEKFIDAVMTCNSLIGEQAVREVKNISSHVDHLQILKVFIRNTRFRISHISALVSLAIEGKEHAYLRDLSAFMTDQSLLDYPDAYQPIIEVLALILPYLPSQFTTPLEFDLSLTFKLFLRNDPGRDTWRQYSDTLIYYLDRGAFKAGSDKEPLRSFLKLCIHPSRTPGMWQSWDRSQETSEATRERAAELLAKLDALDALDAGASISSSTLNTEVEDQSRPFTLWIWQSFTQLLRDTWIWQRKAQTSIGVGDIEMGPGSQGET</sequence>
<dbReference type="Proteomes" id="UP000076798">
    <property type="component" value="Unassembled WGS sequence"/>
</dbReference>
<reference evidence="1 2" key="1">
    <citation type="journal article" date="2016" name="Mol. Biol. Evol.">
        <title>Comparative Genomics of Early-Diverging Mushroom-Forming Fungi Provides Insights into the Origins of Lignocellulose Decay Capabilities.</title>
        <authorList>
            <person name="Nagy L.G."/>
            <person name="Riley R."/>
            <person name="Tritt A."/>
            <person name="Adam C."/>
            <person name="Daum C."/>
            <person name="Floudas D."/>
            <person name="Sun H."/>
            <person name="Yadav J.S."/>
            <person name="Pangilinan J."/>
            <person name="Larsson K.H."/>
            <person name="Matsuura K."/>
            <person name="Barry K."/>
            <person name="Labutti K."/>
            <person name="Kuo R."/>
            <person name="Ohm R.A."/>
            <person name="Bhattacharya S.S."/>
            <person name="Shirouzu T."/>
            <person name="Yoshinaga Y."/>
            <person name="Martin F.M."/>
            <person name="Grigoriev I.V."/>
            <person name="Hibbett D.S."/>
        </authorList>
    </citation>
    <scope>NUCLEOTIDE SEQUENCE [LARGE SCALE GENOMIC DNA]</scope>
    <source>
        <strain evidence="1 2">HHB10207 ss-3</strain>
    </source>
</reference>
<keyword evidence="2" id="KW-1185">Reference proteome</keyword>
<proteinExistence type="predicted"/>
<dbReference type="AlphaFoldDB" id="A0A165Z6W8"/>
<protein>
    <submittedName>
        <fullName evidence="1">Uncharacterized protein</fullName>
    </submittedName>
</protein>